<evidence type="ECO:0000256" key="4">
    <source>
        <dbReference type="ARBA" id="ARBA00023136"/>
    </source>
</evidence>
<protein>
    <submittedName>
        <fullName evidence="7">Holin</fullName>
    </submittedName>
</protein>
<reference evidence="7 8" key="1">
    <citation type="submission" date="2017-07" db="EMBL/GenBank/DDBJ databases">
        <title>Paenibacillus herberti R33 genome sequencing and assembly.</title>
        <authorList>
            <person name="Su W."/>
        </authorList>
    </citation>
    <scope>NUCLEOTIDE SEQUENCE [LARGE SCALE GENOMIC DNA]</scope>
    <source>
        <strain evidence="7 8">R33</strain>
    </source>
</reference>
<gene>
    <name evidence="7" type="ORF">CGZ75_09975</name>
</gene>
<comment type="subcellular location">
    <subcellularLocation>
        <location evidence="1">Membrane</location>
        <topology evidence="1">Multi-pass membrane protein</topology>
    </subcellularLocation>
</comment>
<keyword evidence="8" id="KW-1185">Reference proteome</keyword>
<evidence type="ECO:0000313" key="8">
    <source>
        <dbReference type="Proteomes" id="UP000215145"/>
    </source>
</evidence>
<evidence type="ECO:0000256" key="1">
    <source>
        <dbReference type="ARBA" id="ARBA00004141"/>
    </source>
</evidence>
<dbReference type="OrthoDB" id="88184at2"/>
<sequence>MKENIAVSLFAVIGSIVSFSFGIWQESLTLLLVCMMVDYISGIAASLKEGRGLSSTIGFWGIARKGLTLLVILIAHRIDELLGGGRAVMSAAIYFYTGNELLSITENYARIGLALPAKLKEFIEAFKRKDN</sequence>
<dbReference type="Proteomes" id="UP000215145">
    <property type="component" value="Unassembled WGS sequence"/>
</dbReference>
<accession>A0A229P3T6</accession>
<evidence type="ECO:0000256" key="2">
    <source>
        <dbReference type="ARBA" id="ARBA00022692"/>
    </source>
</evidence>
<dbReference type="EMBL" id="NMUQ01000001">
    <property type="protein sequence ID" value="OXM16946.1"/>
    <property type="molecule type" value="Genomic_DNA"/>
</dbReference>
<comment type="similarity">
    <text evidence="5">Belongs to the bacteriophage holin family. Cp-1 holin subfamily.</text>
</comment>
<evidence type="ECO:0000313" key="7">
    <source>
        <dbReference type="EMBL" id="OXM16946.1"/>
    </source>
</evidence>
<proteinExistence type="inferred from homology"/>
<keyword evidence="4 6" id="KW-0472">Membrane</keyword>
<feature type="transmembrane region" description="Helical" evidence="6">
    <location>
        <begin position="7"/>
        <end position="24"/>
    </location>
</feature>
<name>A0A229P3T6_9BACL</name>
<dbReference type="Pfam" id="PF05105">
    <property type="entry name" value="Phage_holin_4_1"/>
    <property type="match status" value="1"/>
</dbReference>
<evidence type="ECO:0000256" key="6">
    <source>
        <dbReference type="SAM" id="Phobius"/>
    </source>
</evidence>
<keyword evidence="2 6" id="KW-0812">Transmembrane</keyword>
<dbReference type="NCBIfam" id="TIGR01593">
    <property type="entry name" value="holin_tox_secr"/>
    <property type="match status" value="1"/>
</dbReference>
<organism evidence="7 8">
    <name type="scientific">Paenibacillus herberti</name>
    <dbReference type="NCBI Taxonomy" id="1619309"/>
    <lineage>
        <taxon>Bacteria</taxon>
        <taxon>Bacillati</taxon>
        <taxon>Bacillota</taxon>
        <taxon>Bacilli</taxon>
        <taxon>Bacillales</taxon>
        <taxon>Paenibacillaceae</taxon>
        <taxon>Paenibacillus</taxon>
    </lineage>
</organism>
<comment type="caution">
    <text evidence="7">The sequence shown here is derived from an EMBL/GenBank/DDBJ whole genome shotgun (WGS) entry which is preliminary data.</text>
</comment>
<dbReference type="GO" id="GO:0016020">
    <property type="term" value="C:membrane"/>
    <property type="evidence" value="ECO:0007669"/>
    <property type="project" value="UniProtKB-SubCell"/>
</dbReference>
<dbReference type="RefSeq" id="WP_089524027.1">
    <property type="nucleotide sequence ID" value="NZ_NMUQ01000001.1"/>
</dbReference>
<evidence type="ECO:0000256" key="5">
    <source>
        <dbReference type="ARBA" id="ARBA00023600"/>
    </source>
</evidence>
<keyword evidence="3 6" id="KW-1133">Transmembrane helix</keyword>
<feature type="transmembrane region" description="Helical" evidence="6">
    <location>
        <begin position="30"/>
        <end position="47"/>
    </location>
</feature>
<dbReference type="AlphaFoldDB" id="A0A229P3T6"/>
<dbReference type="InterPro" id="IPR006480">
    <property type="entry name" value="Phage_holin_4_1"/>
</dbReference>
<evidence type="ECO:0000256" key="3">
    <source>
        <dbReference type="ARBA" id="ARBA00022989"/>
    </source>
</evidence>